<keyword evidence="9" id="KW-1185">Reference proteome</keyword>
<evidence type="ECO:0000313" key="11">
    <source>
        <dbReference type="RefSeq" id="XP_005097414.1"/>
    </source>
</evidence>
<keyword evidence="3 8" id="KW-0349">Heme</keyword>
<dbReference type="Pfam" id="PF00067">
    <property type="entry name" value="p450"/>
    <property type="match status" value="1"/>
</dbReference>
<keyword evidence="5 8" id="KW-0560">Oxidoreductase</keyword>
<dbReference type="Proteomes" id="UP000694888">
    <property type="component" value="Unplaced"/>
</dbReference>
<keyword evidence="6 8" id="KW-0408">Iron</keyword>
<evidence type="ECO:0000256" key="4">
    <source>
        <dbReference type="ARBA" id="ARBA00022723"/>
    </source>
</evidence>
<dbReference type="InterPro" id="IPR001128">
    <property type="entry name" value="Cyt_P450"/>
</dbReference>
<evidence type="ECO:0000256" key="3">
    <source>
        <dbReference type="ARBA" id="ARBA00022617"/>
    </source>
</evidence>
<keyword evidence="4 8" id="KW-0479">Metal-binding</keyword>
<evidence type="ECO:0000256" key="5">
    <source>
        <dbReference type="ARBA" id="ARBA00023002"/>
    </source>
</evidence>
<sequence>MAKPLLMIGRTWNRLEVQASIYCCQRSTVAERYGASSTCEEYENAQPFSKIPGPKGLPFIGSWLDYKLNPNKIHRRDTLIREMQSEYGDIVKENIAGRDIVHLFGLDFIRQIYNAEGKHPVIPPLLFPVKHYRHDKNLSPGLGNSNGEQWYKLRSVVQQVMLRPQKAFDYLPMQNEVANDFISKIESILDENREVPHFNRWVARWGLESAANITFDRRMGFLEETGHAVADKIIQSNSDVFDLSSKFFFSLPFYKFFPTHGMKRIYECEDFILGEGERLLKEAIKDYEIVLNSGELTDDRFRFLSYMLSNDSVSYKDMAAVVNSVFTDTLSTTSFALLFNLYMLANNPEAQDRAYEEANTILSSSGDVTVEGFNSSRYIKACIKETFRFLPIGIDIQRLCPANMVIGGYQVPEGTYLVLEPHVSQHDPKYVAEPEKYLPERWLREETGTEKTHPYLLIPFSIGTRMCAGRRFAEQELVMMLAKLLSHYRLEWHHGPVNMRYRLLQVPDRDVTVRFVPR</sequence>
<dbReference type="InterPro" id="IPR017972">
    <property type="entry name" value="Cyt_P450_CS"/>
</dbReference>
<proteinExistence type="inferred from homology"/>
<dbReference type="PANTHER" id="PTHR24279:SF120">
    <property type="entry name" value="CYTOCHROME P450"/>
    <property type="match status" value="1"/>
</dbReference>
<evidence type="ECO:0000313" key="9">
    <source>
        <dbReference type="Proteomes" id="UP000694888"/>
    </source>
</evidence>
<dbReference type="InterPro" id="IPR050479">
    <property type="entry name" value="CYP11_CYP27_families"/>
</dbReference>
<evidence type="ECO:0000256" key="7">
    <source>
        <dbReference type="ARBA" id="ARBA00023033"/>
    </source>
</evidence>
<evidence type="ECO:0000256" key="2">
    <source>
        <dbReference type="ARBA" id="ARBA00010617"/>
    </source>
</evidence>
<dbReference type="RefSeq" id="XP_005097413.1">
    <property type="nucleotide sequence ID" value="XM_005097356.3"/>
</dbReference>
<evidence type="ECO:0000256" key="8">
    <source>
        <dbReference type="RuleBase" id="RU000461"/>
    </source>
</evidence>
<evidence type="ECO:0000256" key="6">
    <source>
        <dbReference type="ARBA" id="ARBA00023004"/>
    </source>
</evidence>
<gene>
    <name evidence="10 11" type="primary">LOC101848289</name>
</gene>
<dbReference type="SUPFAM" id="SSF48264">
    <property type="entry name" value="Cytochrome P450"/>
    <property type="match status" value="1"/>
</dbReference>
<organism evidence="9 11">
    <name type="scientific">Aplysia californica</name>
    <name type="common">California sea hare</name>
    <dbReference type="NCBI Taxonomy" id="6500"/>
    <lineage>
        <taxon>Eukaryota</taxon>
        <taxon>Metazoa</taxon>
        <taxon>Spiralia</taxon>
        <taxon>Lophotrochozoa</taxon>
        <taxon>Mollusca</taxon>
        <taxon>Gastropoda</taxon>
        <taxon>Heterobranchia</taxon>
        <taxon>Euthyneura</taxon>
        <taxon>Tectipleura</taxon>
        <taxon>Aplysiida</taxon>
        <taxon>Aplysioidea</taxon>
        <taxon>Aplysiidae</taxon>
        <taxon>Aplysia</taxon>
    </lineage>
</organism>
<dbReference type="InterPro" id="IPR036396">
    <property type="entry name" value="Cyt_P450_sf"/>
</dbReference>
<evidence type="ECO:0000313" key="10">
    <source>
        <dbReference type="RefSeq" id="XP_005097413.1"/>
    </source>
</evidence>
<dbReference type="PROSITE" id="PS00086">
    <property type="entry name" value="CYTOCHROME_P450"/>
    <property type="match status" value="1"/>
</dbReference>
<evidence type="ECO:0000256" key="1">
    <source>
        <dbReference type="ARBA" id="ARBA00001971"/>
    </source>
</evidence>
<dbReference type="GeneID" id="101848289"/>
<keyword evidence="7 8" id="KW-0503">Monooxygenase</keyword>
<dbReference type="CDD" id="cd11054">
    <property type="entry name" value="CYP24A1-like"/>
    <property type="match status" value="1"/>
</dbReference>
<dbReference type="RefSeq" id="XP_005097414.1">
    <property type="nucleotide sequence ID" value="XM_005097357.3"/>
</dbReference>
<accession>A0ABM0JMW6</accession>
<dbReference type="PRINTS" id="PR00463">
    <property type="entry name" value="EP450I"/>
</dbReference>
<dbReference type="PANTHER" id="PTHR24279">
    <property type="entry name" value="CYTOCHROME P450"/>
    <property type="match status" value="1"/>
</dbReference>
<dbReference type="InterPro" id="IPR002401">
    <property type="entry name" value="Cyt_P450_E_grp-I"/>
</dbReference>
<comment type="cofactor">
    <cofactor evidence="1">
        <name>heme</name>
        <dbReference type="ChEBI" id="CHEBI:30413"/>
    </cofactor>
</comment>
<dbReference type="Gene3D" id="1.10.630.10">
    <property type="entry name" value="Cytochrome P450"/>
    <property type="match status" value="1"/>
</dbReference>
<name>A0ABM0JMW6_APLCA</name>
<reference evidence="10 11" key="1">
    <citation type="submission" date="2025-05" db="UniProtKB">
        <authorList>
            <consortium name="RefSeq"/>
        </authorList>
    </citation>
    <scope>IDENTIFICATION</scope>
</reference>
<protein>
    <submittedName>
        <fullName evidence="10 11">Probable cytochrome P450 CYP44</fullName>
    </submittedName>
</protein>
<comment type="similarity">
    <text evidence="2 8">Belongs to the cytochrome P450 family.</text>
</comment>
<dbReference type="PRINTS" id="PR00385">
    <property type="entry name" value="P450"/>
</dbReference>